<reference evidence="2 3" key="1">
    <citation type="submission" date="2018-03" db="EMBL/GenBank/DDBJ databases">
        <title>Brevisbacillus phylogenomics.</title>
        <authorList>
            <person name="Dunlap C."/>
        </authorList>
    </citation>
    <scope>NUCLEOTIDE SEQUENCE [LARGE SCALE GENOMIC DNA]</scope>
    <source>
        <strain evidence="2 3">NRRL B-41110</strain>
    </source>
</reference>
<evidence type="ECO:0000313" key="3">
    <source>
        <dbReference type="Proteomes" id="UP000241645"/>
    </source>
</evidence>
<accession>A0ABX5FP13</accession>
<proteinExistence type="predicted"/>
<keyword evidence="1" id="KW-1133">Transmembrane helix</keyword>
<keyword evidence="1" id="KW-0812">Transmembrane</keyword>
<feature type="transmembrane region" description="Helical" evidence="1">
    <location>
        <begin position="6"/>
        <end position="23"/>
    </location>
</feature>
<dbReference type="Proteomes" id="UP000241645">
    <property type="component" value="Unassembled WGS sequence"/>
</dbReference>
<gene>
    <name evidence="2" type="ORF">C7R92_15500</name>
</gene>
<keyword evidence="3" id="KW-1185">Reference proteome</keyword>
<keyword evidence="1" id="KW-0472">Membrane</keyword>
<name>A0ABX5FP13_9BACL</name>
<evidence type="ECO:0000313" key="2">
    <source>
        <dbReference type="EMBL" id="PSK09442.1"/>
    </source>
</evidence>
<comment type="caution">
    <text evidence="2">The sequence shown here is derived from an EMBL/GenBank/DDBJ whole genome shotgun (WGS) entry which is preliminary data.</text>
</comment>
<dbReference type="EMBL" id="PXZO01000027">
    <property type="protein sequence ID" value="PSK09442.1"/>
    <property type="molecule type" value="Genomic_DNA"/>
</dbReference>
<protein>
    <submittedName>
        <fullName evidence="2">Uncharacterized protein</fullName>
    </submittedName>
</protein>
<evidence type="ECO:0000256" key="1">
    <source>
        <dbReference type="SAM" id="Phobius"/>
    </source>
</evidence>
<sequence>MNEKKVFIGVSLAVLGFVAVLVINQSGALFSTMNYKGASNPSIPNYPINEQGQTYGQGPYPAGTTQVPDLISATGENGVNGYVKATDLNSNVSTPEEAYAYQKSMEELGYKSIPLYKSDGKTVIGEFRLYSSRRD</sequence>
<dbReference type="GeneID" id="95751507"/>
<dbReference type="RefSeq" id="WP_106834875.1">
    <property type="nucleotide sequence ID" value="NZ_JARMEW010000001.1"/>
</dbReference>
<organism evidence="2 3">
    <name type="scientific">Brevibacillus porteri</name>
    <dbReference type="NCBI Taxonomy" id="2126350"/>
    <lineage>
        <taxon>Bacteria</taxon>
        <taxon>Bacillati</taxon>
        <taxon>Bacillota</taxon>
        <taxon>Bacilli</taxon>
        <taxon>Bacillales</taxon>
        <taxon>Paenibacillaceae</taxon>
        <taxon>Brevibacillus</taxon>
    </lineage>
</organism>